<gene>
    <name evidence="13 15" type="ORF">LOAG_07123</name>
</gene>
<dbReference type="AlphaFoldDB" id="A0A1I7VEY9"/>
<comment type="catalytic activity">
    <reaction evidence="10">
        <text>dCMP + H2O + H(+) = dUMP + NH4(+)</text>
        <dbReference type="Rhea" id="RHEA:22924"/>
        <dbReference type="ChEBI" id="CHEBI:15377"/>
        <dbReference type="ChEBI" id="CHEBI:15378"/>
        <dbReference type="ChEBI" id="CHEBI:28938"/>
        <dbReference type="ChEBI" id="CHEBI:57566"/>
        <dbReference type="ChEBI" id="CHEBI:246422"/>
        <dbReference type="EC" id="3.5.4.12"/>
    </reaction>
</comment>
<dbReference type="GO" id="GO:0004132">
    <property type="term" value="F:dCMP deaminase activity"/>
    <property type="evidence" value="ECO:0007669"/>
    <property type="project" value="UniProtKB-EC"/>
</dbReference>
<dbReference type="PANTHER" id="PTHR11086">
    <property type="entry name" value="DEOXYCYTIDYLATE DEAMINASE-RELATED"/>
    <property type="match status" value="1"/>
</dbReference>
<dbReference type="CTD" id="9944542"/>
<dbReference type="FunFam" id="3.40.140.10:FF:000021">
    <property type="entry name" value="Deoxycytidylate deaminase"/>
    <property type="match status" value="1"/>
</dbReference>
<evidence type="ECO:0000313" key="15">
    <source>
        <dbReference type="WBParaSite" id="EN70_1824"/>
    </source>
</evidence>
<dbReference type="InterPro" id="IPR035105">
    <property type="entry name" value="Deoxycytidylate_deaminase_dom"/>
</dbReference>
<sequence length="206" mass="22855">MEQPVIKSIDNERGEFTGMVTATINGHQSDNVICNRTTKRNDYLSWEEYFMGVAHMAALRSKDPVTQVGAVIVNQDKRIVGSGYNGMPTGCSDDILPWSKGSENFLENKSAYVCHAEMNAILNKIVGSIKGSTIYTVLFPCNECAKLIIQAGISEVVFQREKPKKVNTIASKRMFDMAGVRYRQFCSIRKISIDLSGDAAYNIITP</sequence>
<dbReference type="GO" id="GO:0005737">
    <property type="term" value="C:cytoplasm"/>
    <property type="evidence" value="ECO:0007669"/>
    <property type="project" value="TreeGrafter"/>
</dbReference>
<dbReference type="OrthoDB" id="6710946at2759"/>
<dbReference type="PROSITE" id="PS00903">
    <property type="entry name" value="CYT_DCMP_DEAMINASES_1"/>
    <property type="match status" value="1"/>
</dbReference>
<comment type="cofactor">
    <cofactor evidence="1">
        <name>Zn(2+)</name>
        <dbReference type="ChEBI" id="CHEBI:29105"/>
    </cofactor>
</comment>
<evidence type="ECO:0000313" key="13">
    <source>
        <dbReference type="EMBL" id="EFO21364.1"/>
    </source>
</evidence>
<reference evidence="15" key="2">
    <citation type="submission" date="2016-11" db="UniProtKB">
        <authorList>
            <consortium name="WormBaseParasite"/>
        </authorList>
    </citation>
    <scope>IDENTIFICATION</scope>
</reference>
<organism evidence="14 15">
    <name type="scientific">Loa loa</name>
    <name type="common">Eye worm</name>
    <name type="synonym">Filaria loa</name>
    <dbReference type="NCBI Taxonomy" id="7209"/>
    <lineage>
        <taxon>Eukaryota</taxon>
        <taxon>Metazoa</taxon>
        <taxon>Ecdysozoa</taxon>
        <taxon>Nematoda</taxon>
        <taxon>Chromadorea</taxon>
        <taxon>Rhabditida</taxon>
        <taxon>Spirurina</taxon>
        <taxon>Spiruromorpha</taxon>
        <taxon>Filarioidea</taxon>
        <taxon>Onchocercidae</taxon>
        <taxon>Loa</taxon>
    </lineage>
</organism>
<proteinExistence type="inferred from homology"/>
<evidence type="ECO:0000256" key="1">
    <source>
        <dbReference type="ARBA" id="ARBA00001947"/>
    </source>
</evidence>
<dbReference type="InterPro" id="IPR002125">
    <property type="entry name" value="CMP_dCMP_dom"/>
</dbReference>
<evidence type="ECO:0000313" key="14">
    <source>
        <dbReference type="Proteomes" id="UP000095285"/>
    </source>
</evidence>
<evidence type="ECO:0000256" key="9">
    <source>
        <dbReference type="ARBA" id="ARBA00041763"/>
    </source>
</evidence>
<keyword evidence="14" id="KW-1185">Reference proteome</keyword>
<comment type="similarity">
    <text evidence="2">Belongs to the cytidine and deoxycytidylate deaminase family.</text>
</comment>
<keyword evidence="3" id="KW-0479">Metal-binding</keyword>
<dbReference type="RefSeq" id="XP_003142705.1">
    <property type="nucleotide sequence ID" value="XM_003142657.1"/>
</dbReference>
<dbReference type="PROSITE" id="PS51747">
    <property type="entry name" value="CYT_DCMP_DEAMINASES_2"/>
    <property type="match status" value="1"/>
</dbReference>
<keyword evidence="6" id="KW-0862">Zinc</keyword>
<dbReference type="FunCoup" id="A0A1I7VEY9">
    <property type="interactions" value="1556"/>
</dbReference>
<dbReference type="PANTHER" id="PTHR11086:SF18">
    <property type="entry name" value="DEOXYCYTIDYLATE DEAMINASE"/>
    <property type="match status" value="1"/>
</dbReference>
<dbReference type="CDD" id="cd01286">
    <property type="entry name" value="deoxycytidylate_deaminase"/>
    <property type="match status" value="1"/>
</dbReference>
<dbReference type="GO" id="GO:0009165">
    <property type="term" value="P:nucleotide biosynthetic process"/>
    <property type="evidence" value="ECO:0007669"/>
    <property type="project" value="UniProtKB-KW"/>
</dbReference>
<dbReference type="GeneID" id="9944542"/>
<name>A0A1I7VEY9_LOALO</name>
<feature type="domain" description="CMP/dCMP-type deaminase" evidence="12">
    <location>
        <begin position="45"/>
        <end position="182"/>
    </location>
</feature>
<dbReference type="STRING" id="7209.A0A1I7VEY9"/>
<dbReference type="EMBL" id="JH712196">
    <property type="protein sequence ID" value="EFO21364.1"/>
    <property type="molecule type" value="Genomic_DNA"/>
</dbReference>
<protein>
    <recommendedName>
        <fullName evidence="11">Probable deoxycytidylate deaminase</fullName>
        <ecNumber evidence="8">3.5.4.12</ecNumber>
    </recommendedName>
    <alternativeName>
        <fullName evidence="9">dCMP deaminase</fullName>
    </alternativeName>
</protein>
<dbReference type="SUPFAM" id="SSF53927">
    <property type="entry name" value="Cytidine deaminase-like"/>
    <property type="match status" value="1"/>
</dbReference>
<accession>A0A1I7VEY9</accession>
<accession>A0A1S0TWE9</accession>
<dbReference type="eggNOG" id="KOG3127">
    <property type="taxonomic scope" value="Eukaryota"/>
</dbReference>
<evidence type="ECO:0000256" key="10">
    <source>
        <dbReference type="ARBA" id="ARBA00052978"/>
    </source>
</evidence>
<dbReference type="Gene3D" id="3.40.140.10">
    <property type="entry name" value="Cytidine Deaminase, domain 2"/>
    <property type="match status" value="1"/>
</dbReference>
<keyword evidence="4" id="KW-0545">Nucleotide biosynthesis</keyword>
<evidence type="ECO:0000256" key="8">
    <source>
        <dbReference type="ARBA" id="ARBA00038938"/>
    </source>
</evidence>
<dbReference type="InterPro" id="IPR016192">
    <property type="entry name" value="APOBEC/CMP_deaminase_Zn-bd"/>
</dbReference>
<evidence type="ECO:0000256" key="6">
    <source>
        <dbReference type="ARBA" id="ARBA00022833"/>
    </source>
</evidence>
<evidence type="ECO:0000256" key="2">
    <source>
        <dbReference type="ARBA" id="ARBA00006576"/>
    </source>
</evidence>
<dbReference type="Proteomes" id="UP000095285">
    <property type="component" value="Unassembled WGS sequence"/>
</dbReference>
<dbReference type="KEGG" id="loa:LOAG_07123"/>
<dbReference type="Pfam" id="PF00383">
    <property type="entry name" value="dCMP_cyt_deam_1"/>
    <property type="match status" value="1"/>
</dbReference>
<dbReference type="OMA" id="HQPQMKE"/>
<dbReference type="InParanoid" id="A0A1I7VEY9"/>
<comment type="function">
    <text evidence="7">Supplies the nucleotide substrate for thymidylate synthetase.</text>
</comment>
<evidence type="ECO:0000256" key="7">
    <source>
        <dbReference type="ARBA" id="ARBA00037036"/>
    </source>
</evidence>
<evidence type="ECO:0000256" key="3">
    <source>
        <dbReference type="ARBA" id="ARBA00022723"/>
    </source>
</evidence>
<dbReference type="InterPro" id="IPR016193">
    <property type="entry name" value="Cytidine_deaminase-like"/>
</dbReference>
<evidence type="ECO:0000256" key="11">
    <source>
        <dbReference type="ARBA" id="ARBA00071625"/>
    </source>
</evidence>
<dbReference type="GO" id="GO:0008270">
    <property type="term" value="F:zinc ion binding"/>
    <property type="evidence" value="ECO:0007669"/>
    <property type="project" value="InterPro"/>
</dbReference>
<dbReference type="WBParaSite" id="EN70_1824">
    <property type="protein sequence ID" value="EN70_1824"/>
    <property type="gene ID" value="EN70_1824"/>
</dbReference>
<evidence type="ECO:0000256" key="5">
    <source>
        <dbReference type="ARBA" id="ARBA00022801"/>
    </source>
</evidence>
<reference evidence="13 14" key="1">
    <citation type="submission" date="2012-04" db="EMBL/GenBank/DDBJ databases">
        <title>The Genome Sequence of Loa loa.</title>
        <authorList>
            <consortium name="The Broad Institute Genome Sequencing Platform"/>
            <consortium name="Broad Institute Genome Sequencing Center for Infectious Disease"/>
            <person name="Nutman T.B."/>
            <person name="Fink D.L."/>
            <person name="Russ C."/>
            <person name="Young S."/>
            <person name="Zeng Q."/>
            <person name="Gargeya S."/>
            <person name="Alvarado L."/>
            <person name="Berlin A."/>
            <person name="Chapman S.B."/>
            <person name="Chen Z."/>
            <person name="Freedman E."/>
            <person name="Gellesch M."/>
            <person name="Goldberg J."/>
            <person name="Griggs A."/>
            <person name="Gujja S."/>
            <person name="Heilman E.R."/>
            <person name="Heiman D."/>
            <person name="Howarth C."/>
            <person name="Mehta T."/>
            <person name="Neiman D."/>
            <person name="Pearson M."/>
            <person name="Roberts A."/>
            <person name="Saif S."/>
            <person name="Shea T."/>
            <person name="Shenoy N."/>
            <person name="Sisk P."/>
            <person name="Stolte C."/>
            <person name="Sykes S."/>
            <person name="White J."/>
            <person name="Yandava C."/>
            <person name="Haas B."/>
            <person name="Henn M.R."/>
            <person name="Nusbaum C."/>
            <person name="Birren B."/>
        </authorList>
    </citation>
    <scope>NUCLEOTIDE SEQUENCE [LARGE SCALE GENOMIC DNA]</scope>
</reference>
<dbReference type="InterPro" id="IPR015517">
    <property type="entry name" value="dCMP_deaminase-rel"/>
</dbReference>
<evidence type="ECO:0000259" key="12">
    <source>
        <dbReference type="PROSITE" id="PS51747"/>
    </source>
</evidence>
<evidence type="ECO:0000256" key="4">
    <source>
        <dbReference type="ARBA" id="ARBA00022727"/>
    </source>
</evidence>
<dbReference type="EC" id="3.5.4.12" evidence="8"/>
<keyword evidence="5" id="KW-0378">Hydrolase</keyword>